<dbReference type="PANTHER" id="PTHR12526:SF635">
    <property type="entry name" value="GLYCOSYL TRANSFERASE GROUP 1"/>
    <property type="match status" value="1"/>
</dbReference>
<dbReference type="Gene3D" id="3.40.50.2000">
    <property type="entry name" value="Glycogen Phosphorylase B"/>
    <property type="match status" value="2"/>
</dbReference>
<dbReference type="Pfam" id="PF13692">
    <property type="entry name" value="Glyco_trans_1_4"/>
    <property type="match status" value="1"/>
</dbReference>
<keyword evidence="2" id="KW-0328">Glycosyltransferase</keyword>
<dbReference type="OrthoDB" id="9790710at2"/>
<gene>
    <name evidence="2" type="primary">mshA_2</name>
    <name evidence="2" type="ORF">BerOc1_01971</name>
</gene>
<name>A0A1J5NE99_9BACT</name>
<dbReference type="RefSeq" id="WP_071545512.1">
    <property type="nucleotide sequence ID" value="NZ_LKAQ01000004.1"/>
</dbReference>
<dbReference type="GO" id="GO:0102710">
    <property type="term" value="F:D-inositol-3-phosphate glycosyltransferase activity"/>
    <property type="evidence" value="ECO:0007669"/>
    <property type="project" value="UniProtKB-EC"/>
</dbReference>
<keyword evidence="2" id="KW-0808">Transferase</keyword>
<protein>
    <submittedName>
        <fullName evidence="2">D-inositol-3-phosphate glycosyltransferase</fullName>
        <ecNumber evidence="2">2.4.1.250</ecNumber>
    </submittedName>
</protein>
<accession>A0A1J5NE99</accession>
<evidence type="ECO:0000313" key="3">
    <source>
        <dbReference type="Proteomes" id="UP000181901"/>
    </source>
</evidence>
<dbReference type="AlphaFoldDB" id="A0A1J5NE99"/>
<reference evidence="2 3" key="1">
    <citation type="submission" date="2015-09" db="EMBL/GenBank/DDBJ databases">
        <title>Genome of Desulfovibrio dechloracetivorans BerOc1, a mercury methylating strain isolated from highly hydrocarbons and metals contaminated coastal sediments.</title>
        <authorList>
            <person name="Goni Urriza M."/>
            <person name="Gassie C."/>
            <person name="Bouchez O."/>
            <person name="Klopp C."/>
            <person name="Ranchou-Peyruse A."/>
            <person name="Remy G."/>
        </authorList>
    </citation>
    <scope>NUCLEOTIDE SEQUENCE [LARGE SCALE GENOMIC DNA]</scope>
    <source>
        <strain evidence="2 3">BerOc1</strain>
    </source>
</reference>
<comment type="caution">
    <text evidence="2">The sequence shown here is derived from an EMBL/GenBank/DDBJ whole genome shotgun (WGS) entry which is preliminary data.</text>
</comment>
<sequence length="409" mass="43801">MRVLLISDTEAKGGAAIAAARMARALAEAGVELGMAVNDPVEGPAAGPWERFVLRSARTADWSETPVPALEDEVNGALRGILDEFQPDAVSVHNIHGGGKVGWNVNMVGLCAKRVPTVWTLHDAWSFTGRCAFPGNCPEYADTCGKRCPSPDGYPFLDRSRISREFSRKQRVLHTAEQLAAVTPSRWMAELARKGIWQGREVRVIPNCLDATVYRPREDAAKRLGIDPARRTVLLCAADFADSRKGFDLALEALATGKCGPLQALVMGRGGDLPEWPGVSVVPLGFVDGPERKSLVYSAAHVMLHPAREDNLPNAVLESMACGTPVAGFAVGGMPDLVTTGENGVLSEDVSGPGLAEAMGRCLRNSRSMGVAARQHVLENFTGQQLSERWMELVGGMRPCARTHAATSA</sequence>
<proteinExistence type="predicted"/>
<keyword evidence="3" id="KW-1185">Reference proteome</keyword>
<evidence type="ECO:0000259" key="1">
    <source>
        <dbReference type="Pfam" id="PF13439"/>
    </source>
</evidence>
<dbReference type="Proteomes" id="UP000181901">
    <property type="component" value="Unassembled WGS sequence"/>
</dbReference>
<dbReference type="PANTHER" id="PTHR12526">
    <property type="entry name" value="GLYCOSYLTRANSFERASE"/>
    <property type="match status" value="1"/>
</dbReference>
<dbReference type="SUPFAM" id="SSF53756">
    <property type="entry name" value="UDP-Glycosyltransferase/glycogen phosphorylase"/>
    <property type="match status" value="1"/>
</dbReference>
<dbReference type="EMBL" id="LKAQ01000004">
    <property type="protein sequence ID" value="OIQ50041.1"/>
    <property type="molecule type" value="Genomic_DNA"/>
</dbReference>
<organism evidence="2 3">
    <name type="scientific">Pseudodesulfovibrio hydrargyri</name>
    <dbReference type="NCBI Taxonomy" id="2125990"/>
    <lineage>
        <taxon>Bacteria</taxon>
        <taxon>Pseudomonadati</taxon>
        <taxon>Thermodesulfobacteriota</taxon>
        <taxon>Desulfovibrionia</taxon>
        <taxon>Desulfovibrionales</taxon>
        <taxon>Desulfovibrionaceae</taxon>
    </lineage>
</organism>
<feature type="domain" description="Glycosyltransferase subfamily 4-like N-terminal" evidence="1">
    <location>
        <begin position="13"/>
        <end position="211"/>
    </location>
</feature>
<dbReference type="EC" id="2.4.1.250" evidence="2"/>
<dbReference type="InterPro" id="IPR028098">
    <property type="entry name" value="Glyco_trans_4-like_N"/>
</dbReference>
<evidence type="ECO:0000313" key="2">
    <source>
        <dbReference type="EMBL" id="OIQ50041.1"/>
    </source>
</evidence>
<dbReference type="Pfam" id="PF13439">
    <property type="entry name" value="Glyco_transf_4"/>
    <property type="match status" value="1"/>
</dbReference>